<sequence length="270" mass="29524">MSRKVQAQKLIPLVGTDRSPLFIDVRRLAVRADNPVRIAGALWRDHMKVGEWLPGLPSGRRLVVYCAQGHNVSEIALAELLVAGAEAGMLEGGLEAWIAAGGPTVAKEGPGIEPGLPQASIWVTRERPKIDRIACPWLIRRFIDPLAIFHFAAAEWVIDMAEETGWIPYDVKGVHYSHRGETCTSDTLVEEFGIADPALLHLARIVRAADTARLDLEPQAAGLLALSLGLSAMEADDLVQMEKGFLLYDSLYAWCRYATAETHNWPAGAT</sequence>
<name>A0A942E0Z3_9HYPH</name>
<evidence type="ECO:0000259" key="1">
    <source>
        <dbReference type="PROSITE" id="PS50206"/>
    </source>
</evidence>
<dbReference type="PROSITE" id="PS50206">
    <property type="entry name" value="RHODANESE_3"/>
    <property type="match status" value="1"/>
</dbReference>
<keyword evidence="3" id="KW-1185">Reference proteome</keyword>
<dbReference type="SMART" id="SM00450">
    <property type="entry name" value="RHOD"/>
    <property type="match status" value="1"/>
</dbReference>
<dbReference type="AlphaFoldDB" id="A0A942E0Z3"/>
<organism evidence="2 3">
    <name type="scientific">Pseudaminobacter soli</name>
    <name type="common">ex Zhang et al. 2022</name>
    <dbReference type="NCBI Taxonomy" id="2831468"/>
    <lineage>
        <taxon>Bacteria</taxon>
        <taxon>Pseudomonadati</taxon>
        <taxon>Pseudomonadota</taxon>
        <taxon>Alphaproteobacteria</taxon>
        <taxon>Hyphomicrobiales</taxon>
        <taxon>Phyllobacteriaceae</taxon>
        <taxon>Pseudaminobacter</taxon>
    </lineage>
</organism>
<dbReference type="Pfam" id="PF09828">
    <property type="entry name" value="ChrB_C"/>
    <property type="match status" value="1"/>
</dbReference>
<reference evidence="2" key="1">
    <citation type="submission" date="2021-04" db="EMBL/GenBank/DDBJ databases">
        <title>Pseudaminobacter soli sp. nov., isolated from paddy soil contaminated by heavy metals.</title>
        <authorList>
            <person name="Zhang K."/>
        </authorList>
    </citation>
    <scope>NUCLEOTIDE SEQUENCE</scope>
    <source>
        <strain evidence="2">19-2017</strain>
    </source>
</reference>
<proteinExistence type="predicted"/>
<accession>A0A942E0Z3</accession>
<feature type="domain" description="Rhodanese" evidence="1">
    <location>
        <begin position="16"/>
        <end position="106"/>
    </location>
</feature>
<evidence type="ECO:0000313" key="3">
    <source>
        <dbReference type="Proteomes" id="UP000680348"/>
    </source>
</evidence>
<dbReference type="Gene3D" id="3.40.250.10">
    <property type="entry name" value="Rhodanese-like domain"/>
    <property type="match status" value="1"/>
</dbReference>
<gene>
    <name evidence="2" type="ORF">KEU06_19940</name>
</gene>
<dbReference type="Proteomes" id="UP000680348">
    <property type="component" value="Unassembled WGS sequence"/>
</dbReference>
<dbReference type="SUPFAM" id="SSF52821">
    <property type="entry name" value="Rhodanese/Cell cycle control phosphatase"/>
    <property type="match status" value="1"/>
</dbReference>
<dbReference type="RefSeq" id="WP_188256445.1">
    <property type="nucleotide sequence ID" value="NZ_JABVCF010000011.1"/>
</dbReference>
<dbReference type="InterPro" id="IPR036873">
    <property type="entry name" value="Rhodanese-like_dom_sf"/>
</dbReference>
<evidence type="ECO:0000313" key="2">
    <source>
        <dbReference type="EMBL" id="MBS3650887.1"/>
    </source>
</evidence>
<comment type="caution">
    <text evidence="2">The sequence shown here is derived from an EMBL/GenBank/DDBJ whole genome shotgun (WGS) entry which is preliminary data.</text>
</comment>
<dbReference type="InterPro" id="IPR018634">
    <property type="entry name" value="ChrB_C"/>
</dbReference>
<dbReference type="EMBL" id="JAGWCR010000011">
    <property type="protein sequence ID" value="MBS3650887.1"/>
    <property type="molecule type" value="Genomic_DNA"/>
</dbReference>
<protein>
    <submittedName>
        <fullName evidence="2">Chromate resistance protein</fullName>
    </submittedName>
</protein>
<dbReference type="InterPro" id="IPR001763">
    <property type="entry name" value="Rhodanese-like_dom"/>
</dbReference>
<dbReference type="Pfam" id="PF00581">
    <property type="entry name" value="Rhodanese"/>
    <property type="match status" value="1"/>
</dbReference>